<protein>
    <submittedName>
        <fullName evidence="5">S9 family peptidase</fullName>
    </submittedName>
</protein>
<dbReference type="EMBL" id="CP130613">
    <property type="protein sequence ID" value="WKW15808.1"/>
    <property type="molecule type" value="Genomic_DNA"/>
</dbReference>
<name>A0AA49JVR8_9BACT</name>
<dbReference type="PANTHER" id="PTHR42776">
    <property type="entry name" value="SERINE PEPTIDASE S9 FAMILY MEMBER"/>
    <property type="match status" value="1"/>
</dbReference>
<dbReference type="InterPro" id="IPR029058">
    <property type="entry name" value="AB_hydrolase_fold"/>
</dbReference>
<gene>
    <name evidence="5" type="ORF">Strain138_002212</name>
    <name evidence="6" type="ORF">Strain318_002211</name>
</gene>
<accession>A0AA49JVR8</accession>
<evidence type="ECO:0000259" key="4">
    <source>
        <dbReference type="Pfam" id="PF00326"/>
    </source>
</evidence>
<feature type="signal peptide" evidence="3">
    <location>
        <begin position="1"/>
        <end position="27"/>
    </location>
</feature>
<dbReference type="GO" id="GO:0004252">
    <property type="term" value="F:serine-type endopeptidase activity"/>
    <property type="evidence" value="ECO:0007669"/>
    <property type="project" value="TreeGrafter"/>
</dbReference>
<dbReference type="InterPro" id="IPR011659">
    <property type="entry name" value="WD40"/>
</dbReference>
<keyword evidence="3" id="KW-0732">Signal</keyword>
<dbReference type="Gene3D" id="3.40.50.1820">
    <property type="entry name" value="alpha/beta hydrolase"/>
    <property type="match status" value="1"/>
</dbReference>
<evidence type="ECO:0000313" key="6">
    <source>
        <dbReference type="EMBL" id="WKW15808.1"/>
    </source>
</evidence>
<sequence length="664" mass="73384">MEFRPIAAAAALAVLSAAPLTAQSARAIVPADLLRLRAVGEPRVSPDGEWVVFTVSRVDSTKDKRDSDIYMVRWDGTRRLRLTSSSESESDPRWSPDGRYLSFVSSRQGSDASQLWLLERAGGEAQRVTELDEGVDDYAWSPDGSRIVIVSKDVDSLAKADTTRPRPIVIDRYLAKRDGDGWLDRRRTHLYLFEVASKTLAQLTRGDADDREPAWSPDGRRIVFTSARHTDEDRSDESDLYVVDARAGAEPQRLTSSPAYERSATFSPDGQWIAFIQGTFTPVPMYGTPRIAVMPAAGGTPRVLAPALDRPQSDPVWTADGAAVLTILDDDRRAPLVRIAVADGAITRLIDGRRAVDAVHQAHDRIALRVSDVATPAELFALDGDSLRRLTRENDAWRAEVRTAEAEEFAARSRDGTMVHGILTRALGADASRPQRTVLWIHGGPVAQNDWSFWLEKEALAAAGWNVLQMNYRGSSGRGEAFQRAIYADWCGKEVEDLMAAVDEAVRRGIADSARLGVGGWSYGGILTDCLIATTTRFKAAISGAGSSLFTSMYGSDQYPSQYDAELGPPWKNPRLWEKVSYAFWRAERIKTPTLFMGGADDFNVPIAGSEQMYLALRTQNVPTQLVVYPGENHGIRRPSFAVDRVTRWIDWLEKHTPAARPRP</sequence>
<evidence type="ECO:0000313" key="7">
    <source>
        <dbReference type="Proteomes" id="UP001229955"/>
    </source>
</evidence>
<dbReference type="SUPFAM" id="SSF82171">
    <property type="entry name" value="DPP6 N-terminal domain-like"/>
    <property type="match status" value="1"/>
</dbReference>
<keyword evidence="2" id="KW-0720">Serine protease</keyword>
<dbReference type="RefSeq" id="WP_367885768.1">
    <property type="nucleotide sequence ID" value="NZ_CP130612.1"/>
</dbReference>
<evidence type="ECO:0000256" key="2">
    <source>
        <dbReference type="ARBA" id="ARBA00022825"/>
    </source>
</evidence>
<dbReference type="EMBL" id="CP130612">
    <property type="protein sequence ID" value="WKW12901.1"/>
    <property type="molecule type" value="Genomic_DNA"/>
</dbReference>
<dbReference type="InterPro" id="IPR001375">
    <property type="entry name" value="Peptidase_S9_cat"/>
</dbReference>
<dbReference type="PANTHER" id="PTHR42776:SF27">
    <property type="entry name" value="DIPEPTIDYL PEPTIDASE FAMILY MEMBER 6"/>
    <property type="match status" value="1"/>
</dbReference>
<dbReference type="Pfam" id="PF07676">
    <property type="entry name" value="PD40"/>
    <property type="match status" value="5"/>
</dbReference>
<dbReference type="Proteomes" id="UP001229955">
    <property type="component" value="Chromosome"/>
</dbReference>
<dbReference type="Gene3D" id="2.120.10.30">
    <property type="entry name" value="TolB, C-terminal domain"/>
    <property type="match status" value="2"/>
</dbReference>
<feature type="chain" id="PRO_5041442949" evidence="3">
    <location>
        <begin position="28"/>
        <end position="664"/>
    </location>
</feature>
<evidence type="ECO:0000313" key="5">
    <source>
        <dbReference type="EMBL" id="WKW12901.1"/>
    </source>
</evidence>
<proteinExistence type="predicted"/>
<keyword evidence="2" id="KW-0645">Protease</keyword>
<dbReference type="SUPFAM" id="SSF53474">
    <property type="entry name" value="alpha/beta-Hydrolases"/>
    <property type="match status" value="1"/>
</dbReference>
<accession>A0AA49Q7K3</accession>
<dbReference type="GO" id="GO:0006508">
    <property type="term" value="P:proteolysis"/>
    <property type="evidence" value="ECO:0007669"/>
    <property type="project" value="InterPro"/>
</dbReference>
<dbReference type="Pfam" id="PF00326">
    <property type="entry name" value="Peptidase_S9"/>
    <property type="match status" value="1"/>
</dbReference>
<feature type="domain" description="Peptidase S9 prolyl oligopeptidase catalytic" evidence="4">
    <location>
        <begin position="451"/>
        <end position="657"/>
    </location>
</feature>
<reference evidence="5" key="1">
    <citation type="submission" date="2023-07" db="EMBL/GenBank/DDBJ databases">
        <authorList>
            <person name="Haufschild T."/>
            <person name="Kallscheuer N."/>
            <person name="Hammer J."/>
            <person name="Kohn T."/>
            <person name="Kabuu M."/>
            <person name="Jogler M."/>
            <person name="Wohfarth N."/>
            <person name="Heuer A."/>
            <person name="Rohde M."/>
            <person name="van Teeseling M.C.F."/>
            <person name="Jogler C."/>
        </authorList>
    </citation>
    <scope>NUCLEOTIDE SEQUENCE</scope>
    <source>
        <strain evidence="5">Strain 138</strain>
        <strain evidence="6">Strain 318</strain>
    </source>
</reference>
<evidence type="ECO:0000256" key="3">
    <source>
        <dbReference type="SAM" id="SignalP"/>
    </source>
</evidence>
<dbReference type="InterPro" id="IPR011042">
    <property type="entry name" value="6-blade_b-propeller_TolB-like"/>
</dbReference>
<dbReference type="KEGG" id="pspc:Strain318_002211"/>
<keyword evidence="1" id="KW-0378">Hydrolase</keyword>
<keyword evidence="7" id="KW-1185">Reference proteome</keyword>
<dbReference type="AlphaFoldDB" id="A0AA49JVR8"/>
<evidence type="ECO:0000256" key="1">
    <source>
        <dbReference type="ARBA" id="ARBA00022801"/>
    </source>
</evidence>
<organism evidence="5">
    <name type="scientific">Pseudogemmatithrix spongiicola</name>
    <dbReference type="NCBI Taxonomy" id="3062599"/>
    <lineage>
        <taxon>Bacteria</taxon>
        <taxon>Pseudomonadati</taxon>
        <taxon>Gemmatimonadota</taxon>
        <taxon>Gemmatimonadia</taxon>
        <taxon>Gemmatimonadales</taxon>
        <taxon>Gemmatimonadaceae</taxon>
        <taxon>Pseudogemmatithrix</taxon>
    </lineage>
</organism>